<protein>
    <submittedName>
        <fullName evidence="3">Uncharacterized protein</fullName>
    </submittedName>
</protein>
<feature type="compositionally biased region" description="Basic and acidic residues" evidence="2">
    <location>
        <begin position="392"/>
        <end position="411"/>
    </location>
</feature>
<organism evidence="3">
    <name type="scientific">Ditylum brightwellii</name>
    <dbReference type="NCBI Taxonomy" id="49249"/>
    <lineage>
        <taxon>Eukaryota</taxon>
        <taxon>Sar</taxon>
        <taxon>Stramenopiles</taxon>
        <taxon>Ochrophyta</taxon>
        <taxon>Bacillariophyta</taxon>
        <taxon>Mediophyceae</taxon>
        <taxon>Lithodesmiophycidae</taxon>
        <taxon>Lithodesmiales</taxon>
        <taxon>Lithodesmiaceae</taxon>
        <taxon>Ditylum</taxon>
    </lineage>
</organism>
<dbReference type="AlphaFoldDB" id="A0A7S4S871"/>
<evidence type="ECO:0000313" key="3">
    <source>
        <dbReference type="EMBL" id="CAE4637470.1"/>
    </source>
</evidence>
<feature type="region of interest" description="Disordered" evidence="2">
    <location>
        <begin position="23"/>
        <end position="77"/>
    </location>
</feature>
<sequence length="448" mass="51370">MGGKDLEDVKEELERVKAELAAAKLAQSAPKSVSSREDDNSETERRALEEESRRAKEELERVRRAAAEEAEKSRAELERLQDEIEEAKRRHAQQFDLLMTSPSNQPATPTTSNENAKRISEDEAKLMEDMKRTKEQHEKAQAEALALKQELEEARLSFLMEIKTARRESATLRHKLREMNLDEASMKDDATTHSEAEVRNFKEEIDRLQRELREKERESQRMENIILDMTCGSVDSEDSIETRLSGTVEENDNQIWQTVDHIKSFEPLSDGDELSETVALSMSADPSSSTQGMSICIDHSNESVGSITVDSMAGFMELKRELEVLKSELRQKENSTHDVRLIAEDSRRNMEELRSLRDELMEMKMGSDVRQDLDTQRLETVSEGNSLGSLPRDGKDFVEKSSERTSIELQKKPKKRAPRMTCFWAPFIRSWMNDSSMSKARPRGAHFR</sequence>
<feature type="compositionally biased region" description="Polar residues" evidence="2">
    <location>
        <begin position="100"/>
        <end position="114"/>
    </location>
</feature>
<evidence type="ECO:0000256" key="2">
    <source>
        <dbReference type="SAM" id="MobiDB-lite"/>
    </source>
</evidence>
<feature type="compositionally biased region" description="Basic and acidic residues" evidence="2">
    <location>
        <begin position="34"/>
        <end position="77"/>
    </location>
</feature>
<feature type="region of interest" description="Disordered" evidence="2">
    <location>
        <begin position="97"/>
        <end position="119"/>
    </location>
</feature>
<name>A0A7S4S871_9STRA</name>
<proteinExistence type="predicted"/>
<accession>A0A7S4S871</accession>
<gene>
    <name evidence="3" type="ORF">DBRI00130_LOCUS30836</name>
</gene>
<feature type="coiled-coil region" evidence="1">
    <location>
        <begin position="315"/>
        <end position="363"/>
    </location>
</feature>
<evidence type="ECO:0000256" key="1">
    <source>
        <dbReference type="SAM" id="Coils"/>
    </source>
</evidence>
<reference evidence="3" key="1">
    <citation type="submission" date="2021-01" db="EMBL/GenBank/DDBJ databases">
        <authorList>
            <person name="Corre E."/>
            <person name="Pelletier E."/>
            <person name="Niang G."/>
            <person name="Scheremetjew M."/>
            <person name="Finn R."/>
            <person name="Kale V."/>
            <person name="Holt S."/>
            <person name="Cochrane G."/>
            <person name="Meng A."/>
            <person name="Brown T."/>
            <person name="Cohen L."/>
        </authorList>
    </citation>
    <scope>NUCLEOTIDE SEQUENCE</scope>
    <source>
        <strain evidence="3">GSO104</strain>
    </source>
</reference>
<feature type="region of interest" description="Disordered" evidence="2">
    <location>
        <begin position="381"/>
        <end position="415"/>
    </location>
</feature>
<keyword evidence="1" id="KW-0175">Coiled coil</keyword>
<dbReference type="EMBL" id="HBNS01039590">
    <property type="protein sequence ID" value="CAE4637470.1"/>
    <property type="molecule type" value="Transcribed_RNA"/>
</dbReference>